<reference evidence="7 8" key="1">
    <citation type="journal article" date="2021" name="Nat. Commun.">
        <title>Genetic determinants of endophytism in the Arabidopsis root mycobiome.</title>
        <authorList>
            <person name="Mesny F."/>
            <person name="Miyauchi S."/>
            <person name="Thiergart T."/>
            <person name="Pickel B."/>
            <person name="Atanasova L."/>
            <person name="Karlsson M."/>
            <person name="Huettel B."/>
            <person name="Barry K.W."/>
            <person name="Haridas S."/>
            <person name="Chen C."/>
            <person name="Bauer D."/>
            <person name="Andreopoulos W."/>
            <person name="Pangilinan J."/>
            <person name="LaButti K."/>
            <person name="Riley R."/>
            <person name="Lipzen A."/>
            <person name="Clum A."/>
            <person name="Drula E."/>
            <person name="Henrissat B."/>
            <person name="Kohler A."/>
            <person name="Grigoriev I.V."/>
            <person name="Martin F.M."/>
            <person name="Hacquard S."/>
        </authorList>
    </citation>
    <scope>NUCLEOTIDE SEQUENCE [LARGE SCALE GENOMIC DNA]</scope>
    <source>
        <strain evidence="7 8">MPI-SDFR-AT-0080</strain>
    </source>
</reference>
<keyword evidence="3" id="KW-0274">FAD</keyword>
<comment type="similarity">
    <text evidence="1">Belongs to the paxM FAD-dependent monooxygenase family.</text>
</comment>
<dbReference type="Pfam" id="PF01494">
    <property type="entry name" value="FAD_binding_3"/>
    <property type="match status" value="1"/>
</dbReference>
<evidence type="ECO:0000259" key="6">
    <source>
        <dbReference type="Pfam" id="PF01494"/>
    </source>
</evidence>
<evidence type="ECO:0000313" key="7">
    <source>
        <dbReference type="EMBL" id="KAH7025439.1"/>
    </source>
</evidence>
<feature type="transmembrane region" description="Helical" evidence="5">
    <location>
        <begin position="556"/>
        <end position="581"/>
    </location>
</feature>
<gene>
    <name evidence="7" type="ORF">B0J12DRAFT_771983</name>
</gene>
<dbReference type="SUPFAM" id="SSF51905">
    <property type="entry name" value="FAD/NAD(P)-binding domain"/>
    <property type="match status" value="1"/>
</dbReference>
<dbReference type="InterPro" id="IPR002938">
    <property type="entry name" value="FAD-bd"/>
</dbReference>
<dbReference type="EMBL" id="JAGTJR010000059">
    <property type="protein sequence ID" value="KAH7025439.1"/>
    <property type="molecule type" value="Genomic_DNA"/>
</dbReference>
<keyword evidence="4" id="KW-0560">Oxidoreductase</keyword>
<evidence type="ECO:0000256" key="1">
    <source>
        <dbReference type="ARBA" id="ARBA00007992"/>
    </source>
</evidence>
<dbReference type="PRINTS" id="PR00420">
    <property type="entry name" value="RNGMNOXGNASE"/>
</dbReference>
<feature type="transmembrane region" description="Helical" evidence="5">
    <location>
        <begin position="680"/>
        <end position="701"/>
    </location>
</feature>
<organism evidence="7 8">
    <name type="scientific">Macrophomina phaseolina</name>
    <dbReference type="NCBI Taxonomy" id="35725"/>
    <lineage>
        <taxon>Eukaryota</taxon>
        <taxon>Fungi</taxon>
        <taxon>Dikarya</taxon>
        <taxon>Ascomycota</taxon>
        <taxon>Pezizomycotina</taxon>
        <taxon>Dothideomycetes</taxon>
        <taxon>Dothideomycetes incertae sedis</taxon>
        <taxon>Botryosphaeriales</taxon>
        <taxon>Botryosphaeriaceae</taxon>
        <taxon>Macrophomina</taxon>
    </lineage>
</organism>
<dbReference type="Proteomes" id="UP000774617">
    <property type="component" value="Unassembled WGS sequence"/>
</dbReference>
<name>A0ABQ8FTC0_9PEZI</name>
<proteinExistence type="inferred from homology"/>
<dbReference type="PANTHER" id="PTHR47356">
    <property type="entry name" value="FAD-DEPENDENT MONOOXYGENASE ASQG-RELATED"/>
    <property type="match status" value="1"/>
</dbReference>
<protein>
    <submittedName>
        <fullName evidence="7">FAD binding domain-containing protein</fullName>
    </submittedName>
</protein>
<evidence type="ECO:0000313" key="8">
    <source>
        <dbReference type="Proteomes" id="UP000774617"/>
    </source>
</evidence>
<keyword evidence="8" id="KW-1185">Reference proteome</keyword>
<comment type="caution">
    <text evidence="7">The sequence shown here is derived from an EMBL/GenBank/DDBJ whole genome shotgun (WGS) entry which is preliminary data.</text>
</comment>
<dbReference type="PANTHER" id="PTHR47356:SF2">
    <property type="entry name" value="FAD-BINDING DOMAIN-CONTAINING PROTEIN-RELATED"/>
    <property type="match status" value="1"/>
</dbReference>
<keyword evidence="5" id="KW-1133">Transmembrane helix</keyword>
<feature type="transmembrane region" description="Helical" evidence="5">
    <location>
        <begin position="601"/>
        <end position="624"/>
    </location>
</feature>
<feature type="transmembrane region" description="Helical" evidence="5">
    <location>
        <begin position="734"/>
        <end position="758"/>
    </location>
</feature>
<evidence type="ECO:0000256" key="4">
    <source>
        <dbReference type="ARBA" id="ARBA00023002"/>
    </source>
</evidence>
<accession>A0ABQ8FTC0</accession>
<feature type="transmembrane region" description="Helical" evidence="5">
    <location>
        <begin position="770"/>
        <end position="797"/>
    </location>
</feature>
<keyword evidence="5" id="KW-0812">Transmembrane</keyword>
<feature type="domain" description="FAD-binding" evidence="6">
    <location>
        <begin position="7"/>
        <end position="346"/>
    </location>
</feature>
<keyword evidence="5" id="KW-0472">Membrane</keyword>
<evidence type="ECO:0000256" key="5">
    <source>
        <dbReference type="SAM" id="Phobius"/>
    </source>
</evidence>
<dbReference type="InterPro" id="IPR050562">
    <property type="entry name" value="FAD_mOase_fung"/>
</dbReference>
<sequence length="814" mass="89268">MATHNFKVLIAGGSIAGLVLANILEQLGVDFLVLEAYPEIAPQVGASIGFFPNGCRILDQIGCYDDIQAKLDESLSDMYFKSEQGISLSSVEQGAKHFIARHGYELIFIDRQMALEVFYNHIKDKSKVLVDKRVVTVKQLANGVQVTTKDGSTYTGDILVGADGIHSTVRKEMWRLGDELSPGYFPKSDQTSVPCDYTCMFGISNPVPGFSGASSHTVMGHNHSYLVVGGPGGRIYWFLFVKNEKTLRGMEDEIPRRFSEEQKKAVAEKYWNDPIEGNVTFGDLYKTHFSAILTALPEFVFTKWHFGRIITIGDASHKFNPISGQGGNSAIETAATLATEIINMIKALPEKASPSDENITAAFQKTQDIRRERVSQMVEGGHKQQSLMALETPFLDFLANRVVPLTGIEGTFENFAVAELPAERLPMFPMPKRPRFEPFHDERPAKPLGASGKPSLIIAAVAFAALYTAAKKAMSLDFELLSTITDFHGAPLKTVYTGLPTLDGILSLIVATFSDSCAGVDPSHTLQFGYLLSIVFPIVLIWFAESWRSGARVTLLSLPAIFGVAFNFHGIGVMAPLYFLFGTWTTSRSLYTRAANRTVPLAAAQSLLPATLLGYAVPTILMFLPYNNASTHQTIIAHWQFAPLYVSLLIHAGKLVLESVAPPTHFDMYKKQDVAPLRHAFAVAFWLCALAHVTFVAHVALSSVPGVTFAHIFGELPSPLEAWGASTTTWEEQLFVFLKFDCLFAVLALAVWCLYNVWELRRNGWATTKEALVAAAAVVGGQVLVGPGAVFAGLWWWREGAWASEAKFQGTGSE</sequence>
<evidence type="ECO:0000256" key="2">
    <source>
        <dbReference type="ARBA" id="ARBA00022630"/>
    </source>
</evidence>
<dbReference type="Gene3D" id="3.50.50.60">
    <property type="entry name" value="FAD/NAD(P)-binding domain"/>
    <property type="match status" value="1"/>
</dbReference>
<evidence type="ECO:0000256" key="3">
    <source>
        <dbReference type="ARBA" id="ARBA00022827"/>
    </source>
</evidence>
<keyword evidence="2" id="KW-0285">Flavoprotein</keyword>
<dbReference type="InterPro" id="IPR036188">
    <property type="entry name" value="FAD/NAD-bd_sf"/>
</dbReference>
<feature type="transmembrane region" description="Helical" evidence="5">
    <location>
        <begin position="526"/>
        <end position="544"/>
    </location>
</feature>